<dbReference type="GO" id="GO:0006281">
    <property type="term" value="P:DNA repair"/>
    <property type="evidence" value="ECO:0007669"/>
    <property type="project" value="UniProtKB-KW"/>
</dbReference>
<feature type="compositionally biased region" description="Basic and acidic residues" evidence="12">
    <location>
        <begin position="42"/>
        <end position="56"/>
    </location>
</feature>
<keyword evidence="7" id="KW-0234">DNA repair</keyword>
<accession>K0KVC6</accession>
<dbReference type="PANTHER" id="PTHR12415:SF0">
    <property type="entry name" value="TYROSYL-DNA PHOSPHODIESTERASE 1"/>
    <property type="match status" value="1"/>
</dbReference>
<evidence type="ECO:0000256" key="10">
    <source>
        <dbReference type="PIRSR" id="PIRSR610347-2"/>
    </source>
</evidence>
<dbReference type="STRING" id="1206466.K0KVC6"/>
<keyword evidence="4" id="KW-0227">DNA damage</keyword>
<dbReference type="EMBL" id="CAIF01000216">
    <property type="protein sequence ID" value="CCH45857.1"/>
    <property type="molecule type" value="Genomic_DNA"/>
</dbReference>
<comment type="subcellular location">
    <subcellularLocation>
        <location evidence="1">Nucleus</location>
    </subcellularLocation>
</comment>
<dbReference type="GO" id="GO:0003690">
    <property type="term" value="F:double-stranded DNA binding"/>
    <property type="evidence" value="ECO:0007669"/>
    <property type="project" value="TreeGrafter"/>
</dbReference>
<comment type="similarity">
    <text evidence="2">Belongs to the tyrosyl-DNA phosphodiesterase family.</text>
</comment>
<organism evidence="13 14">
    <name type="scientific">Wickerhamomyces ciferrii (strain ATCC 14091 / BCRC 22168 / CBS 111 / JCM 3599 / NBRC 0793 / NRRL Y-1031 F-60-10)</name>
    <name type="common">Yeast</name>
    <name type="synonym">Pichia ciferrii</name>
    <dbReference type="NCBI Taxonomy" id="1206466"/>
    <lineage>
        <taxon>Eukaryota</taxon>
        <taxon>Fungi</taxon>
        <taxon>Dikarya</taxon>
        <taxon>Ascomycota</taxon>
        <taxon>Saccharomycotina</taxon>
        <taxon>Saccharomycetes</taxon>
        <taxon>Phaffomycetales</taxon>
        <taxon>Wickerhamomycetaceae</taxon>
        <taxon>Wickerhamomyces</taxon>
    </lineage>
</organism>
<feature type="binding site" evidence="10">
    <location>
        <position position="218"/>
    </location>
    <ligand>
        <name>substrate</name>
    </ligand>
</feature>
<dbReference type="EC" id="3.1.4.-" evidence="13"/>
<dbReference type="FunCoup" id="K0KVC6">
    <property type="interactions" value="482"/>
</dbReference>
<dbReference type="InParanoid" id="K0KVC6"/>
<feature type="site" description="Interaction with DNA" evidence="11">
    <location>
        <position position="489"/>
    </location>
</feature>
<evidence type="ECO:0000256" key="1">
    <source>
        <dbReference type="ARBA" id="ARBA00004123"/>
    </source>
</evidence>
<dbReference type="PANTHER" id="PTHR12415">
    <property type="entry name" value="TYROSYL-DNA PHOSPHODIESTERASE 1"/>
    <property type="match status" value="1"/>
</dbReference>
<dbReference type="GO" id="GO:0005634">
    <property type="term" value="C:nucleus"/>
    <property type="evidence" value="ECO:0007669"/>
    <property type="project" value="UniProtKB-SubCell"/>
</dbReference>
<feature type="active site" description="Proton donor/acceptor" evidence="9">
    <location>
        <position position="464"/>
    </location>
</feature>
<dbReference type="InterPro" id="IPR010347">
    <property type="entry name" value="Tdp1"/>
</dbReference>
<feature type="region of interest" description="Disordered" evidence="12">
    <location>
        <begin position="1"/>
        <end position="56"/>
    </location>
</feature>
<dbReference type="GO" id="GO:0017005">
    <property type="term" value="F:3'-tyrosyl-DNA phosphodiesterase activity"/>
    <property type="evidence" value="ECO:0007669"/>
    <property type="project" value="TreeGrafter"/>
</dbReference>
<evidence type="ECO:0000256" key="9">
    <source>
        <dbReference type="PIRSR" id="PIRSR610347-1"/>
    </source>
</evidence>
<dbReference type="eggNOG" id="KOG2031">
    <property type="taxonomic scope" value="Eukaryota"/>
</dbReference>
<keyword evidence="5 13" id="KW-0378">Hydrolase</keyword>
<evidence type="ECO:0000313" key="13">
    <source>
        <dbReference type="EMBL" id="CCH45857.1"/>
    </source>
</evidence>
<dbReference type="Gene3D" id="3.30.870.10">
    <property type="entry name" value="Endonuclease Chain A"/>
    <property type="match status" value="2"/>
</dbReference>
<keyword evidence="3" id="KW-0540">Nuclease</keyword>
<keyword evidence="14" id="KW-1185">Reference proteome</keyword>
<evidence type="ECO:0000256" key="7">
    <source>
        <dbReference type="ARBA" id="ARBA00023204"/>
    </source>
</evidence>
<feature type="compositionally biased region" description="Basic and acidic residues" evidence="12">
    <location>
        <begin position="1"/>
        <end position="30"/>
    </location>
</feature>
<evidence type="ECO:0000256" key="3">
    <source>
        <dbReference type="ARBA" id="ARBA00022722"/>
    </source>
</evidence>
<feature type="binding site" evidence="10">
    <location>
        <position position="466"/>
    </location>
    <ligand>
        <name>substrate</name>
    </ligand>
</feature>
<evidence type="ECO:0000256" key="4">
    <source>
        <dbReference type="ARBA" id="ARBA00022763"/>
    </source>
</evidence>
<feature type="region of interest" description="Disordered" evidence="12">
    <location>
        <begin position="104"/>
        <end position="124"/>
    </location>
</feature>
<sequence>MSSEEVRRTVAESWARRFDKKREAEDEPPKEAVGVEVSKSNIESERELPIPKRQKKAIEPKEEVIEILSDEEELSPTDNSSSEEPIEIISDVEEVVVPDKPIRNEQIRTSKTIQSPQKKKKQISPPFLPIHNPLYDNPKLPNSVIISDVLSSPNLRSCYLFSYQHDLEFILPQFHSNNIDLTIVYQTGTVLDSPKRALFRNVQFIEVAMPPYSSHHPKLIINVYNDDTVQLFLVSCNMTFMEWSTNNQMIWQSPRLHKDLNSKDTVFKTHLFNYIKNYQKPQLDTLVVLLKKYDFNSIIGDFVSSATSTSDKFGFWGLYNSLLSKGLIPRKHEKERQLLYQTSSIASAIRHTPTINQSANIFTHLLLPLFSGKYTNHGRLSISRDFPLSNGFISVEQFSKEYKVKPYIIYPSLSDVRNSLFGYGSGGWSHFNPHSKWNKPMNDFLTPKVFHHSYSQQRKTNPSHTKFLIMSSDNFKTLDWVFFTSTNMSKQAWGTPPTKKDLLSLPPKSNVSNYETGILLCPSDYGSGIKFIPLEFGQEKNLEENEVPIYLPFRLPPEKYSNQDEPWCVSKSHDLPDILGNLHVVNN</sequence>
<dbReference type="SUPFAM" id="SSF56024">
    <property type="entry name" value="Phospholipase D/nuclease"/>
    <property type="match status" value="2"/>
</dbReference>
<evidence type="ECO:0000256" key="6">
    <source>
        <dbReference type="ARBA" id="ARBA00022839"/>
    </source>
</evidence>
<proteinExistence type="inferred from homology"/>
<reference evidence="13 14" key="1">
    <citation type="journal article" date="2012" name="Eukaryot. Cell">
        <title>Draft genome sequence of Wickerhamomyces ciferrii NRRL Y-1031 F-60-10.</title>
        <authorList>
            <person name="Schneider J."/>
            <person name="Andrea H."/>
            <person name="Blom J."/>
            <person name="Jaenicke S."/>
            <person name="Ruckert C."/>
            <person name="Schorsch C."/>
            <person name="Szczepanowski R."/>
            <person name="Farwick M."/>
            <person name="Goesmann A."/>
            <person name="Puhler A."/>
            <person name="Schaffer S."/>
            <person name="Tauch A."/>
            <person name="Kohler T."/>
            <person name="Brinkrolf K."/>
        </authorList>
    </citation>
    <scope>NUCLEOTIDE SEQUENCE [LARGE SCALE GENOMIC DNA]</scope>
    <source>
        <strain evidence="14">ATCC 14091 / BCRC 22168 / CBS 111 / JCM 3599 / NBRC 0793 / NRRL Y-1031 F-60-10</strain>
    </source>
</reference>
<evidence type="ECO:0000313" key="14">
    <source>
        <dbReference type="Proteomes" id="UP000009328"/>
    </source>
</evidence>
<name>K0KVC6_WICCF</name>
<gene>
    <name evidence="13" type="ORF">BN7_5444</name>
</gene>
<evidence type="ECO:0000256" key="11">
    <source>
        <dbReference type="PIRSR" id="PIRSR610347-3"/>
    </source>
</evidence>
<dbReference type="Pfam" id="PF06087">
    <property type="entry name" value="Tyr-DNA_phospho"/>
    <property type="match status" value="1"/>
</dbReference>
<dbReference type="GO" id="GO:0004527">
    <property type="term" value="F:exonuclease activity"/>
    <property type="evidence" value="ECO:0007669"/>
    <property type="project" value="UniProtKB-KW"/>
</dbReference>
<dbReference type="GO" id="GO:0003697">
    <property type="term" value="F:single-stranded DNA binding"/>
    <property type="evidence" value="ECO:0007669"/>
    <property type="project" value="TreeGrafter"/>
</dbReference>
<feature type="active site" description="Nucleophile" evidence="9">
    <location>
        <position position="216"/>
    </location>
</feature>
<evidence type="ECO:0000256" key="8">
    <source>
        <dbReference type="ARBA" id="ARBA00023242"/>
    </source>
</evidence>
<keyword evidence="8" id="KW-0539">Nucleus</keyword>
<dbReference type="AlphaFoldDB" id="K0KVC6"/>
<dbReference type="Proteomes" id="UP000009328">
    <property type="component" value="Unassembled WGS sequence"/>
</dbReference>
<evidence type="ECO:0000256" key="5">
    <source>
        <dbReference type="ARBA" id="ARBA00022801"/>
    </source>
</evidence>
<protein>
    <submittedName>
        <fullName evidence="13">Tyrosyl-DNA phosphodiesterase 1</fullName>
        <ecNumber evidence="13">3.1.4.-</ecNumber>
    </submittedName>
</protein>
<evidence type="ECO:0000256" key="2">
    <source>
        <dbReference type="ARBA" id="ARBA00010205"/>
    </source>
</evidence>
<evidence type="ECO:0000256" key="12">
    <source>
        <dbReference type="SAM" id="MobiDB-lite"/>
    </source>
</evidence>
<dbReference type="HOGENOM" id="CLU_010413_2_1_1"/>
<keyword evidence="6" id="KW-0269">Exonuclease</keyword>
<comment type="caution">
    <text evidence="13">The sequence shown here is derived from an EMBL/GenBank/DDBJ whole genome shotgun (WGS) entry which is preliminary data.</text>
</comment>